<evidence type="ECO:0000256" key="1">
    <source>
        <dbReference type="ARBA" id="ARBA00023015"/>
    </source>
</evidence>
<organism evidence="5 6">
    <name type="scientific">Labedaea rhizosphaerae</name>
    <dbReference type="NCBI Taxonomy" id="598644"/>
    <lineage>
        <taxon>Bacteria</taxon>
        <taxon>Bacillati</taxon>
        <taxon>Actinomycetota</taxon>
        <taxon>Actinomycetes</taxon>
        <taxon>Pseudonocardiales</taxon>
        <taxon>Pseudonocardiaceae</taxon>
        <taxon>Labedaea</taxon>
    </lineage>
</organism>
<name>A0A4R6SGY0_LABRH</name>
<keyword evidence="1" id="KW-0805">Transcription regulation</keyword>
<evidence type="ECO:0000313" key="6">
    <source>
        <dbReference type="Proteomes" id="UP000295444"/>
    </source>
</evidence>
<keyword evidence="2" id="KW-0238">DNA-binding</keyword>
<comment type="caution">
    <text evidence="5">The sequence shown here is derived from an EMBL/GenBank/DDBJ whole genome shotgun (WGS) entry which is preliminary data.</text>
</comment>
<proteinExistence type="predicted"/>
<dbReference type="InterPro" id="IPR036390">
    <property type="entry name" value="WH_DNA-bd_sf"/>
</dbReference>
<evidence type="ECO:0000256" key="3">
    <source>
        <dbReference type="ARBA" id="ARBA00023163"/>
    </source>
</evidence>
<gene>
    <name evidence="5" type="ORF">EV186_102703</name>
</gene>
<dbReference type="Gene3D" id="1.10.10.10">
    <property type="entry name" value="Winged helix-like DNA-binding domain superfamily/Winged helix DNA-binding domain"/>
    <property type="match status" value="1"/>
</dbReference>
<dbReference type="Proteomes" id="UP000295444">
    <property type="component" value="Unassembled WGS sequence"/>
</dbReference>
<dbReference type="PROSITE" id="PS51118">
    <property type="entry name" value="HTH_HXLR"/>
    <property type="match status" value="1"/>
</dbReference>
<dbReference type="SUPFAM" id="SSF46785">
    <property type="entry name" value="Winged helix' DNA-binding domain"/>
    <property type="match status" value="1"/>
</dbReference>
<accession>A0A4R6SGY0</accession>
<dbReference type="AlphaFoldDB" id="A0A4R6SGY0"/>
<keyword evidence="6" id="KW-1185">Reference proteome</keyword>
<dbReference type="RefSeq" id="WP_133849498.1">
    <property type="nucleotide sequence ID" value="NZ_SNXZ01000002.1"/>
</dbReference>
<evidence type="ECO:0000259" key="4">
    <source>
        <dbReference type="PROSITE" id="PS51118"/>
    </source>
</evidence>
<protein>
    <submittedName>
        <fullName evidence="5">HxlR family transcriptional regulator</fullName>
    </submittedName>
</protein>
<dbReference type="EMBL" id="SNXZ01000002">
    <property type="protein sequence ID" value="TDQ00837.1"/>
    <property type="molecule type" value="Genomic_DNA"/>
</dbReference>
<keyword evidence="3" id="KW-0804">Transcription</keyword>
<dbReference type="InterPro" id="IPR036388">
    <property type="entry name" value="WH-like_DNA-bd_sf"/>
</dbReference>
<dbReference type="GO" id="GO:0003677">
    <property type="term" value="F:DNA binding"/>
    <property type="evidence" value="ECO:0007669"/>
    <property type="project" value="UniProtKB-KW"/>
</dbReference>
<evidence type="ECO:0000313" key="5">
    <source>
        <dbReference type="EMBL" id="TDQ00837.1"/>
    </source>
</evidence>
<dbReference type="OrthoDB" id="9792527at2"/>
<dbReference type="PANTHER" id="PTHR33204">
    <property type="entry name" value="TRANSCRIPTIONAL REGULATOR, MARR FAMILY"/>
    <property type="match status" value="1"/>
</dbReference>
<reference evidence="5 6" key="1">
    <citation type="submission" date="2019-03" db="EMBL/GenBank/DDBJ databases">
        <title>Genomic Encyclopedia of Type Strains, Phase IV (KMG-IV): sequencing the most valuable type-strain genomes for metagenomic binning, comparative biology and taxonomic classification.</title>
        <authorList>
            <person name="Goeker M."/>
        </authorList>
    </citation>
    <scope>NUCLEOTIDE SEQUENCE [LARGE SCALE GENOMIC DNA]</scope>
    <source>
        <strain evidence="5 6">DSM 45361</strain>
    </source>
</reference>
<feature type="domain" description="HTH hxlR-type" evidence="4">
    <location>
        <begin position="13"/>
        <end position="111"/>
    </location>
</feature>
<dbReference type="Pfam" id="PF01638">
    <property type="entry name" value="HxlR"/>
    <property type="match status" value="1"/>
</dbReference>
<sequence>MTDALSRTYGDGCAIAHALDLVGERWALLVVRELLLGPKRFSDLQAGVPNARPNMLAQRLRDLEGTGLVRRRKLGPPARAQVYELTERGQELEPILLALGDWGRRSPLMSRDARIGTDSLLLALKTHFDPGRWRGAPAVYGVELDDDVFTVRAGDELVIQRGEPADPDATIRADPDNFRAVFVTGQQRELDLTGDEDAVRRLVAAVT</sequence>
<dbReference type="PANTHER" id="PTHR33204:SF18">
    <property type="entry name" value="TRANSCRIPTIONAL REGULATORY PROTEIN"/>
    <property type="match status" value="1"/>
</dbReference>
<evidence type="ECO:0000256" key="2">
    <source>
        <dbReference type="ARBA" id="ARBA00023125"/>
    </source>
</evidence>
<dbReference type="InterPro" id="IPR002577">
    <property type="entry name" value="HTH_HxlR"/>
</dbReference>